<feature type="domain" description="OB-fold nucleic acid binding" evidence="10">
    <location>
        <begin position="11"/>
        <end position="104"/>
    </location>
</feature>
<dbReference type="GO" id="GO:0006308">
    <property type="term" value="P:DNA catabolic process"/>
    <property type="evidence" value="ECO:0007669"/>
    <property type="project" value="UniProtKB-UniRule"/>
</dbReference>
<feature type="region of interest" description="Disordered" evidence="8">
    <location>
        <begin position="445"/>
        <end position="476"/>
    </location>
</feature>
<dbReference type="Proteomes" id="UP000319897">
    <property type="component" value="Unassembled WGS sequence"/>
</dbReference>
<dbReference type="HAMAP" id="MF_00378">
    <property type="entry name" value="Exonuc_7_L"/>
    <property type="match status" value="1"/>
</dbReference>
<comment type="catalytic activity">
    <reaction evidence="5 6">
        <text>Exonucleolytic cleavage in either 5'- to 3'- or 3'- to 5'-direction to yield nucleoside 5'-phosphates.</text>
        <dbReference type="EC" id="3.1.11.6"/>
    </reaction>
</comment>
<dbReference type="AlphaFoldDB" id="A0A501XDT1"/>
<evidence type="ECO:0000256" key="2">
    <source>
        <dbReference type="ARBA" id="ARBA00022722"/>
    </source>
</evidence>
<comment type="function">
    <text evidence="5">Bidirectionally degrades single-stranded DNA into large acid-insoluble oligonucleotides, which are then degraded further into small acid-soluble oligonucleotides.</text>
</comment>
<reference evidence="11 12" key="1">
    <citation type="submission" date="2019-06" db="EMBL/GenBank/DDBJ databases">
        <authorList>
            <person name="Lee I."/>
            <person name="Jang G.I."/>
            <person name="Hwang C.Y."/>
        </authorList>
    </citation>
    <scope>NUCLEOTIDE SEQUENCE [LARGE SCALE GENOMIC DNA]</scope>
    <source>
        <strain evidence="11 12">PAMC 28131</strain>
    </source>
</reference>
<dbReference type="CDD" id="cd04489">
    <property type="entry name" value="ExoVII_LU_OBF"/>
    <property type="match status" value="1"/>
</dbReference>
<dbReference type="EMBL" id="VFSU01000034">
    <property type="protein sequence ID" value="TPE58670.1"/>
    <property type="molecule type" value="Genomic_DNA"/>
</dbReference>
<dbReference type="GO" id="GO:0005737">
    <property type="term" value="C:cytoplasm"/>
    <property type="evidence" value="ECO:0007669"/>
    <property type="project" value="UniProtKB-SubCell"/>
</dbReference>
<dbReference type="GO" id="GO:0003676">
    <property type="term" value="F:nucleic acid binding"/>
    <property type="evidence" value="ECO:0007669"/>
    <property type="project" value="InterPro"/>
</dbReference>
<keyword evidence="2 5" id="KW-0540">Nuclease</keyword>
<evidence type="ECO:0000259" key="10">
    <source>
        <dbReference type="Pfam" id="PF13742"/>
    </source>
</evidence>
<keyword evidence="3 5" id="KW-0378">Hydrolase</keyword>
<keyword evidence="4 5" id="KW-0269">Exonuclease</keyword>
<feature type="domain" description="Exonuclease VII large subunit C-terminal" evidence="9">
    <location>
        <begin position="127"/>
        <end position="442"/>
    </location>
</feature>
<evidence type="ECO:0000256" key="1">
    <source>
        <dbReference type="ARBA" id="ARBA00022490"/>
    </source>
</evidence>
<evidence type="ECO:0000259" key="9">
    <source>
        <dbReference type="Pfam" id="PF02601"/>
    </source>
</evidence>
<evidence type="ECO:0000256" key="3">
    <source>
        <dbReference type="ARBA" id="ARBA00022801"/>
    </source>
</evidence>
<protein>
    <recommendedName>
        <fullName evidence="5">Exodeoxyribonuclease 7 large subunit</fullName>
        <ecNumber evidence="5">3.1.11.6</ecNumber>
    </recommendedName>
    <alternativeName>
        <fullName evidence="5">Exodeoxyribonuclease VII large subunit</fullName>
        <shortName evidence="5">Exonuclease VII large subunit</shortName>
    </alternativeName>
</protein>
<accession>A0A501XDT1</accession>
<sequence length="476" mass="50873">MASAAPNIPEFSVSELAHSVRRTLEDRFGLVRVRGELSGFKVYGSGHAYFDLKDADAVLAGVMWKGNYQRLGFRGEDGLEVIATGKLSTYGKSSRYQLIVERMEVAGVGALLKQIEERRRRLEAEGLFDRAAKPPRPFLPAHIGVVTSPQGAVIRDILHRLHDRFPRRVTLWPVPVQGDGAAARIAAAIRGFNAMPQGQRPDLLIVARGGGSIEDLMAFNEEAVVRAAAASAIPLISAVGHETDTTLIDYASALRAPTPTAAAELAVPVRADLLETLADLGLRAQRAERRARLLRAERLGALAARLPRPAAIAGMARQRLDDAGERLPRALKGRVRLLRTRFEAVGGRLSVRLLTQEAARERARLESPRVTPNPALLRARLAAARAALASGFRLAESLSPQAVLARGFTMVRLPDGSLARNAAVAAGAAELRILFADGDVAARPLSGPDAGPAVKPRPATPRASGGTPGDSQGDLF</sequence>
<dbReference type="NCBIfam" id="TIGR00237">
    <property type="entry name" value="xseA"/>
    <property type="match status" value="1"/>
</dbReference>
<organism evidence="11 12">
    <name type="scientific">Sandaracinobacter neustonicus</name>
    <dbReference type="NCBI Taxonomy" id="1715348"/>
    <lineage>
        <taxon>Bacteria</taxon>
        <taxon>Pseudomonadati</taxon>
        <taxon>Pseudomonadota</taxon>
        <taxon>Alphaproteobacteria</taxon>
        <taxon>Sphingomonadales</taxon>
        <taxon>Sphingosinicellaceae</taxon>
        <taxon>Sandaracinobacter</taxon>
    </lineage>
</organism>
<keyword evidence="12" id="KW-1185">Reference proteome</keyword>
<dbReference type="InterPro" id="IPR025824">
    <property type="entry name" value="OB-fold_nuc-bd_dom"/>
</dbReference>
<dbReference type="RefSeq" id="WP_140929522.1">
    <property type="nucleotide sequence ID" value="NZ_VFSU01000034.1"/>
</dbReference>
<feature type="coiled-coil region" evidence="7">
    <location>
        <begin position="270"/>
        <end position="297"/>
    </location>
</feature>
<dbReference type="OrthoDB" id="9802795at2"/>
<proteinExistence type="inferred from homology"/>
<dbReference type="InterPro" id="IPR020579">
    <property type="entry name" value="Exonuc_VII_lsu_C"/>
</dbReference>
<comment type="similarity">
    <text evidence="5 6">Belongs to the XseA family.</text>
</comment>
<evidence type="ECO:0000256" key="8">
    <source>
        <dbReference type="SAM" id="MobiDB-lite"/>
    </source>
</evidence>
<evidence type="ECO:0000313" key="12">
    <source>
        <dbReference type="Proteomes" id="UP000319897"/>
    </source>
</evidence>
<gene>
    <name evidence="5" type="primary">xseA</name>
    <name evidence="11" type="ORF">FJQ54_16605</name>
</gene>
<evidence type="ECO:0000256" key="6">
    <source>
        <dbReference type="RuleBase" id="RU004355"/>
    </source>
</evidence>
<evidence type="ECO:0000256" key="4">
    <source>
        <dbReference type="ARBA" id="ARBA00022839"/>
    </source>
</evidence>
<dbReference type="PANTHER" id="PTHR30008:SF0">
    <property type="entry name" value="EXODEOXYRIBONUCLEASE 7 LARGE SUBUNIT"/>
    <property type="match status" value="1"/>
</dbReference>
<dbReference type="Pfam" id="PF02601">
    <property type="entry name" value="Exonuc_VII_L"/>
    <property type="match status" value="1"/>
</dbReference>
<dbReference type="EC" id="3.1.11.6" evidence="5"/>
<dbReference type="GO" id="GO:0009318">
    <property type="term" value="C:exodeoxyribonuclease VII complex"/>
    <property type="evidence" value="ECO:0007669"/>
    <property type="project" value="UniProtKB-UniRule"/>
</dbReference>
<comment type="subcellular location">
    <subcellularLocation>
        <location evidence="5 6">Cytoplasm</location>
    </subcellularLocation>
</comment>
<comment type="caution">
    <text evidence="11">The sequence shown here is derived from an EMBL/GenBank/DDBJ whole genome shotgun (WGS) entry which is preliminary data.</text>
</comment>
<dbReference type="PANTHER" id="PTHR30008">
    <property type="entry name" value="EXODEOXYRIBONUCLEASE 7 LARGE SUBUNIT"/>
    <property type="match status" value="1"/>
</dbReference>
<comment type="subunit">
    <text evidence="5">Heterooligomer composed of large and small subunits.</text>
</comment>
<dbReference type="InterPro" id="IPR003753">
    <property type="entry name" value="Exonuc_VII_L"/>
</dbReference>
<dbReference type="GO" id="GO:0008855">
    <property type="term" value="F:exodeoxyribonuclease VII activity"/>
    <property type="evidence" value="ECO:0007669"/>
    <property type="project" value="UniProtKB-UniRule"/>
</dbReference>
<name>A0A501XDT1_9SPHN</name>
<dbReference type="Pfam" id="PF13742">
    <property type="entry name" value="tRNA_anti_2"/>
    <property type="match status" value="1"/>
</dbReference>
<keyword evidence="7" id="KW-0175">Coiled coil</keyword>
<evidence type="ECO:0000256" key="5">
    <source>
        <dbReference type="HAMAP-Rule" id="MF_00378"/>
    </source>
</evidence>
<evidence type="ECO:0000313" key="11">
    <source>
        <dbReference type="EMBL" id="TPE58670.1"/>
    </source>
</evidence>
<evidence type="ECO:0000256" key="7">
    <source>
        <dbReference type="SAM" id="Coils"/>
    </source>
</evidence>
<keyword evidence="1 5" id="KW-0963">Cytoplasm</keyword>